<organism evidence="1 2">
    <name type="scientific">Cucurbita argyrosperma subsp. sororia</name>
    <dbReference type="NCBI Taxonomy" id="37648"/>
    <lineage>
        <taxon>Eukaryota</taxon>
        <taxon>Viridiplantae</taxon>
        <taxon>Streptophyta</taxon>
        <taxon>Embryophyta</taxon>
        <taxon>Tracheophyta</taxon>
        <taxon>Spermatophyta</taxon>
        <taxon>Magnoliopsida</taxon>
        <taxon>eudicotyledons</taxon>
        <taxon>Gunneridae</taxon>
        <taxon>Pentapetalae</taxon>
        <taxon>rosids</taxon>
        <taxon>fabids</taxon>
        <taxon>Cucurbitales</taxon>
        <taxon>Cucurbitaceae</taxon>
        <taxon>Cucurbiteae</taxon>
        <taxon>Cucurbita</taxon>
    </lineage>
</organism>
<dbReference type="EMBL" id="JAGKQH010000004">
    <property type="protein sequence ID" value="KAG6602405.1"/>
    <property type="molecule type" value="Genomic_DNA"/>
</dbReference>
<accession>A0AAV6NX33</accession>
<comment type="caution">
    <text evidence="1">The sequence shown here is derived from an EMBL/GenBank/DDBJ whole genome shotgun (WGS) entry which is preliminary data.</text>
</comment>
<dbReference type="AlphaFoldDB" id="A0AAV6NX33"/>
<keyword evidence="2" id="KW-1185">Reference proteome</keyword>
<evidence type="ECO:0000313" key="1">
    <source>
        <dbReference type="EMBL" id="KAG6602405.1"/>
    </source>
</evidence>
<dbReference type="Proteomes" id="UP000685013">
    <property type="component" value="Chromosome 4"/>
</dbReference>
<evidence type="ECO:0000313" key="2">
    <source>
        <dbReference type="Proteomes" id="UP000685013"/>
    </source>
</evidence>
<name>A0AAV6NX33_9ROSI</name>
<proteinExistence type="predicted"/>
<reference evidence="1 2" key="1">
    <citation type="journal article" date="2021" name="Hortic Res">
        <title>The domestication of Cucurbita argyrosperma as revealed by the genome of its wild relative.</title>
        <authorList>
            <person name="Barrera-Redondo J."/>
            <person name="Sanchez-de la Vega G."/>
            <person name="Aguirre-Liguori J.A."/>
            <person name="Castellanos-Morales G."/>
            <person name="Gutierrez-Guerrero Y.T."/>
            <person name="Aguirre-Dugua X."/>
            <person name="Aguirre-Planter E."/>
            <person name="Tenaillon M.I."/>
            <person name="Lira-Saade R."/>
            <person name="Eguiarte L.E."/>
        </authorList>
    </citation>
    <scope>NUCLEOTIDE SEQUENCE [LARGE SCALE GENOMIC DNA]</scope>
    <source>
        <strain evidence="1">JBR-2021</strain>
    </source>
</reference>
<protein>
    <submittedName>
        <fullName evidence="1">Uncharacterized protein</fullName>
    </submittedName>
</protein>
<sequence length="76" mass="8716">MKIGEQLGSTDIFAMAIFPMTSPVIVAEDEEEDEYGMIQIGGFPPVRRRRSAVWKDFSFQAWFDIRFKLGVLETVN</sequence>
<gene>
    <name evidence="1" type="ORF">SDJN03_07638</name>
</gene>
<feature type="non-terminal residue" evidence="1">
    <location>
        <position position="1"/>
    </location>
</feature>